<dbReference type="Proteomes" id="UP000198440">
    <property type="component" value="Unassembled WGS sequence"/>
</dbReference>
<keyword evidence="1" id="KW-0812">Transmembrane</keyword>
<sequence>MGHPALIAFVVAFVAGPLVVAGLLRLPATLAVLVALSLTVICAAALAVVLQGRSPLAALISFWFGWVVAVAMVGQALRRRLPGRTPRRLTLLGALMAAPLPWFGLATAQMMD</sequence>
<keyword evidence="1" id="KW-0472">Membrane</keyword>
<feature type="transmembrane region" description="Helical" evidence="1">
    <location>
        <begin position="31"/>
        <end position="50"/>
    </location>
</feature>
<dbReference type="AlphaFoldDB" id="A0A239E4I6"/>
<organism evidence="2 3">
    <name type="scientific">Antarctobacter heliothermus</name>
    <dbReference type="NCBI Taxonomy" id="74033"/>
    <lineage>
        <taxon>Bacteria</taxon>
        <taxon>Pseudomonadati</taxon>
        <taxon>Pseudomonadota</taxon>
        <taxon>Alphaproteobacteria</taxon>
        <taxon>Rhodobacterales</taxon>
        <taxon>Roseobacteraceae</taxon>
        <taxon>Antarctobacter</taxon>
    </lineage>
</organism>
<evidence type="ECO:0000313" key="2">
    <source>
        <dbReference type="EMBL" id="SNS39527.1"/>
    </source>
</evidence>
<accession>A0A239E4I6</accession>
<feature type="transmembrane region" description="Helical" evidence="1">
    <location>
        <begin position="56"/>
        <end position="77"/>
    </location>
</feature>
<name>A0A239E4I6_9RHOB</name>
<gene>
    <name evidence="2" type="ORF">SAMN04488078_101356</name>
</gene>
<dbReference type="OrthoDB" id="7868004at2"/>
<reference evidence="2 3" key="1">
    <citation type="submission" date="2017-06" db="EMBL/GenBank/DDBJ databases">
        <authorList>
            <person name="Kim H.J."/>
            <person name="Triplett B.A."/>
        </authorList>
    </citation>
    <scope>NUCLEOTIDE SEQUENCE [LARGE SCALE GENOMIC DNA]</scope>
    <source>
        <strain evidence="2 3">DSM 11445</strain>
    </source>
</reference>
<feature type="transmembrane region" description="Helical" evidence="1">
    <location>
        <begin position="6"/>
        <end position="24"/>
    </location>
</feature>
<feature type="transmembrane region" description="Helical" evidence="1">
    <location>
        <begin position="89"/>
        <end position="111"/>
    </location>
</feature>
<dbReference type="RefSeq" id="WP_089277556.1">
    <property type="nucleotide sequence ID" value="NZ_FZON01000013.1"/>
</dbReference>
<dbReference type="EMBL" id="FZON01000013">
    <property type="protein sequence ID" value="SNS39527.1"/>
    <property type="molecule type" value="Genomic_DNA"/>
</dbReference>
<protein>
    <submittedName>
        <fullName evidence="2">Uncharacterized protein</fullName>
    </submittedName>
</protein>
<evidence type="ECO:0000256" key="1">
    <source>
        <dbReference type="SAM" id="Phobius"/>
    </source>
</evidence>
<proteinExistence type="predicted"/>
<keyword evidence="1" id="KW-1133">Transmembrane helix</keyword>
<evidence type="ECO:0000313" key="3">
    <source>
        <dbReference type="Proteomes" id="UP000198440"/>
    </source>
</evidence>